<dbReference type="OrthoDB" id="5323709at2"/>
<gene>
    <name evidence="2" type="ORF">LS65_007095</name>
</gene>
<evidence type="ECO:0000256" key="1">
    <source>
        <dbReference type="SAM" id="SignalP"/>
    </source>
</evidence>
<feature type="chain" id="PRO_5020184666" evidence="1">
    <location>
        <begin position="22"/>
        <end position="230"/>
    </location>
</feature>
<keyword evidence="3" id="KW-1185">Reference proteome</keyword>
<evidence type="ECO:0000313" key="3">
    <source>
        <dbReference type="Proteomes" id="UP000029707"/>
    </source>
</evidence>
<name>A0A4U8TK66_9HELI</name>
<dbReference type="EMBL" id="JRMQ02000010">
    <property type="protein sequence ID" value="TLE00727.1"/>
    <property type="molecule type" value="Genomic_DNA"/>
</dbReference>
<dbReference type="STRING" id="425400.LS65_05180"/>
<evidence type="ECO:0000313" key="2">
    <source>
        <dbReference type="EMBL" id="TLE00727.1"/>
    </source>
</evidence>
<dbReference type="Proteomes" id="UP000029707">
    <property type="component" value="Unassembled WGS sequence"/>
</dbReference>
<dbReference type="PROSITE" id="PS51257">
    <property type="entry name" value="PROKAR_LIPOPROTEIN"/>
    <property type="match status" value="1"/>
</dbReference>
<protein>
    <submittedName>
        <fullName evidence="2">Uncharacterized protein</fullName>
    </submittedName>
</protein>
<feature type="signal peptide" evidence="1">
    <location>
        <begin position="1"/>
        <end position="21"/>
    </location>
</feature>
<dbReference type="AlphaFoldDB" id="A0A4U8TK66"/>
<accession>A0A4U8TK66</accession>
<sequence length="230" mass="25865">MCKALLSIIVFAYNGIFTACATYELQVANVSMYHDGVQIADSIKAKSKVRLEVGQTLVGSANVVPLALFISAVNLSTQNVIFDKSNIVLYQHQKIIAPLNEKELKGQNLDLGYIIESYHLFIPSAPMPSQPMSIPIIYRGYMGGFYIYDEMIFSARERIRRQIELDEQRMRRAIILSSMLQKNTLEPKSAPRGGFMIYSPSSLQKGQAELKVRVGEDEHIFILNLKSKGK</sequence>
<comment type="caution">
    <text evidence="2">The sequence shown here is derived from an EMBL/GenBank/DDBJ whole genome shotgun (WGS) entry which is preliminary data.</text>
</comment>
<reference evidence="2 3" key="1">
    <citation type="journal article" date="2014" name="Genome Announc.">
        <title>Draft genome sequences of eight enterohepatic helicobacter species isolated from both laboratory and wild rodents.</title>
        <authorList>
            <person name="Sheh A."/>
            <person name="Shen Z."/>
            <person name="Fox J.G."/>
        </authorList>
    </citation>
    <scope>NUCLEOTIDE SEQUENCE [LARGE SCALE GENOMIC DNA]</scope>
    <source>
        <strain evidence="2 3">MIT 01-6451</strain>
    </source>
</reference>
<proteinExistence type="predicted"/>
<keyword evidence="1" id="KW-0732">Signal</keyword>
<organism evidence="2 3">
    <name type="scientific">Helicobacter japonicus</name>
    <dbReference type="NCBI Taxonomy" id="425400"/>
    <lineage>
        <taxon>Bacteria</taxon>
        <taxon>Pseudomonadati</taxon>
        <taxon>Campylobacterota</taxon>
        <taxon>Epsilonproteobacteria</taxon>
        <taxon>Campylobacterales</taxon>
        <taxon>Helicobacteraceae</taxon>
        <taxon>Helicobacter</taxon>
    </lineage>
</organism>